<dbReference type="SUPFAM" id="SSF55909">
    <property type="entry name" value="Pentein"/>
    <property type="match status" value="1"/>
</dbReference>
<organism evidence="1 2">
    <name type="scientific">Sediminibacterium goheungense</name>
    <dbReference type="NCBI Taxonomy" id="1086393"/>
    <lineage>
        <taxon>Bacteria</taxon>
        <taxon>Pseudomonadati</taxon>
        <taxon>Bacteroidota</taxon>
        <taxon>Chitinophagia</taxon>
        <taxon>Chitinophagales</taxon>
        <taxon>Chitinophagaceae</taxon>
        <taxon>Sediminibacterium</taxon>
    </lineage>
</organism>
<accession>A0A4R6IUP9</accession>
<name>A0A4R6IUP9_9BACT</name>
<dbReference type="PANTHER" id="PTHR43224:SF1">
    <property type="entry name" value="AMIDINOTRANSFERASE"/>
    <property type="match status" value="1"/>
</dbReference>
<proteinExistence type="predicted"/>
<dbReference type="Gene3D" id="3.75.10.10">
    <property type="entry name" value="L-arginine/glycine Amidinotransferase, Chain A"/>
    <property type="match status" value="1"/>
</dbReference>
<dbReference type="EMBL" id="SNWP01000011">
    <property type="protein sequence ID" value="TDO26340.1"/>
    <property type="molecule type" value="Genomic_DNA"/>
</dbReference>
<dbReference type="RefSeq" id="WP_133474197.1">
    <property type="nucleotide sequence ID" value="NZ_SNWP01000011.1"/>
</dbReference>
<dbReference type="Proteomes" id="UP000295741">
    <property type="component" value="Unassembled WGS sequence"/>
</dbReference>
<dbReference type="InterPro" id="IPR014541">
    <property type="entry name" value="Amdntrnsf_FN0238"/>
</dbReference>
<evidence type="ECO:0000313" key="2">
    <source>
        <dbReference type="Proteomes" id="UP000295741"/>
    </source>
</evidence>
<dbReference type="Pfam" id="PF19420">
    <property type="entry name" value="DDAH_eukar"/>
    <property type="match status" value="1"/>
</dbReference>
<protein>
    <submittedName>
        <fullName evidence="1">Uncharacterized protein</fullName>
    </submittedName>
</protein>
<dbReference type="PANTHER" id="PTHR43224">
    <property type="entry name" value="AMIDINOTRANSFERASE"/>
    <property type="match status" value="1"/>
</dbReference>
<comment type="caution">
    <text evidence="1">The sequence shown here is derived from an EMBL/GenBank/DDBJ whole genome shotgun (WGS) entry which is preliminary data.</text>
</comment>
<gene>
    <name evidence="1" type="ORF">BC659_1646</name>
</gene>
<keyword evidence="2" id="KW-1185">Reference proteome</keyword>
<dbReference type="AlphaFoldDB" id="A0A4R6IUP9"/>
<reference evidence="1 2" key="1">
    <citation type="submission" date="2019-03" db="EMBL/GenBank/DDBJ databases">
        <title>Genomic Encyclopedia of Archaeal and Bacterial Type Strains, Phase II (KMG-II): from individual species to whole genera.</title>
        <authorList>
            <person name="Goeker M."/>
        </authorList>
    </citation>
    <scope>NUCLEOTIDE SEQUENCE [LARGE SCALE GENOMIC DNA]</scope>
    <source>
        <strain evidence="1 2">DSM 28323</strain>
    </source>
</reference>
<sequence>MATLPTTVMLMKPHAKMGKPVAKAFQSLYQVLLEQGVDNILVNQSAESTIGALYPACWLTTLPEGIVLILPIHRRERRQEKRDDILETLEKKYLLKDVEDWSEFEVEGFFLEGTASMVIDHQHKLIYASHSPRTHTAILEKLSSAHKYKAITFNARDGAGKIPLHTNMLMHFGEDFVLLCEEAFTDDMDLMAVKQLLLSTGYRIIPFTLDQLALYMGNSFSCKSKDGKSLLLMGEPAVASLTQEQRKQLGKQVKIFPISVEAIETIGDAGLNAMLVPIWLQTK</sequence>
<evidence type="ECO:0000313" key="1">
    <source>
        <dbReference type="EMBL" id="TDO26340.1"/>
    </source>
</evidence>